<dbReference type="PANTHER" id="PTHR23428">
    <property type="entry name" value="HISTONE H2B"/>
    <property type="match status" value="1"/>
</dbReference>
<feature type="domain" description="Core Histone H2A/H2B/H3" evidence="2">
    <location>
        <begin position="263"/>
        <end position="339"/>
    </location>
</feature>
<evidence type="ECO:0000313" key="3">
    <source>
        <dbReference type="EMBL" id="QHU15929.1"/>
    </source>
</evidence>
<dbReference type="PRINTS" id="PR00620">
    <property type="entry name" value="HISTONEH2A"/>
</dbReference>
<dbReference type="InterPro" id="IPR002119">
    <property type="entry name" value="Histone_H2A"/>
</dbReference>
<evidence type="ECO:0000259" key="2">
    <source>
        <dbReference type="Pfam" id="PF00125"/>
    </source>
</evidence>
<dbReference type="EMBL" id="MN740870">
    <property type="protein sequence ID" value="QHU15929.1"/>
    <property type="molecule type" value="Genomic_DNA"/>
</dbReference>
<accession>A0A6C0KE55</accession>
<protein>
    <recommendedName>
        <fullName evidence="2">Core Histone H2A/H2B/H3 domain-containing protein</fullName>
    </recommendedName>
</protein>
<proteinExistence type="predicted"/>
<dbReference type="AlphaFoldDB" id="A0A6C0KE55"/>
<dbReference type="SMART" id="SM00427">
    <property type="entry name" value="H2B"/>
    <property type="match status" value="1"/>
</dbReference>
<dbReference type="InterPro" id="IPR000164">
    <property type="entry name" value="Histone_H3/CENP-A"/>
</dbReference>
<reference evidence="3" key="1">
    <citation type="journal article" date="2020" name="Nature">
        <title>Giant virus diversity and host interactions through global metagenomics.</title>
        <authorList>
            <person name="Schulz F."/>
            <person name="Roux S."/>
            <person name="Paez-Espino D."/>
            <person name="Jungbluth S."/>
            <person name="Walsh D.A."/>
            <person name="Denef V.J."/>
            <person name="McMahon K.D."/>
            <person name="Konstantinidis K.T."/>
            <person name="Eloe-Fadrosh E.A."/>
            <person name="Kyrpides N.C."/>
            <person name="Woyke T."/>
        </authorList>
    </citation>
    <scope>NUCLEOTIDE SEQUENCE</scope>
    <source>
        <strain evidence="3">GVMAG-S-3300010158-109</strain>
    </source>
</reference>
<dbReference type="GO" id="GO:0003677">
    <property type="term" value="F:DNA binding"/>
    <property type="evidence" value="ECO:0007669"/>
    <property type="project" value="InterPro"/>
</dbReference>
<dbReference type="InterPro" id="IPR009072">
    <property type="entry name" value="Histone-fold"/>
</dbReference>
<dbReference type="GO" id="GO:0000786">
    <property type="term" value="C:nucleosome"/>
    <property type="evidence" value="ECO:0007669"/>
    <property type="project" value="InterPro"/>
</dbReference>
<dbReference type="SMART" id="SM00414">
    <property type="entry name" value="H2A"/>
    <property type="match status" value="1"/>
</dbReference>
<dbReference type="InterPro" id="IPR007125">
    <property type="entry name" value="H2A/H2B/H3"/>
</dbReference>
<sequence>MIYETYVENDNINSRNVNNSGGLDTDHLRSSPPADPTDPIKKKKKKTRHFEHHIRKILKEISSDRDITQIAKTQLNDLAVITCKLIKQKVLVVLQSNKKRTITNVEIEAAIHLLFTGQLEQRLIEEGKKCVQQYIDNTKTKELKGQSRNTKAEILIPPSILERMLRSDSFQMFQMGFSAPIFLAGVIEYFIAQVLQLSVLTSKTVRITVQDLEHGIKSDREIKRYMIDQNIYLFEAGIVPFIHPGIRQLTGRNDKKSVKLMAKLQESNSSIFPKRFFEKLCKHFVMLLYPDIRFQKGCFVYLQDYIEKWIVGILQHTNILTLYSKKSRVTATDIEMVVSIMERRSPSFLHQDQLISDMEVLVLN</sequence>
<feature type="region of interest" description="Disordered" evidence="1">
    <location>
        <begin position="13"/>
        <end position="46"/>
    </location>
</feature>
<dbReference type="GO" id="GO:0046982">
    <property type="term" value="F:protein heterodimerization activity"/>
    <property type="evidence" value="ECO:0007669"/>
    <property type="project" value="InterPro"/>
</dbReference>
<organism evidence="3">
    <name type="scientific">viral metagenome</name>
    <dbReference type="NCBI Taxonomy" id="1070528"/>
    <lineage>
        <taxon>unclassified sequences</taxon>
        <taxon>metagenomes</taxon>
        <taxon>organismal metagenomes</taxon>
    </lineage>
</organism>
<dbReference type="SMART" id="SM00428">
    <property type="entry name" value="H3"/>
    <property type="match status" value="1"/>
</dbReference>
<dbReference type="SUPFAM" id="SSF47113">
    <property type="entry name" value="Histone-fold"/>
    <property type="match status" value="3"/>
</dbReference>
<name>A0A6C0KE55_9ZZZZ</name>
<dbReference type="Gene3D" id="1.10.20.10">
    <property type="entry name" value="Histone, subunit A"/>
    <property type="match status" value="2"/>
</dbReference>
<dbReference type="InterPro" id="IPR000558">
    <property type="entry name" value="Histone_H2B"/>
</dbReference>
<dbReference type="GO" id="GO:0030527">
    <property type="term" value="F:structural constituent of chromatin"/>
    <property type="evidence" value="ECO:0007669"/>
    <property type="project" value="InterPro"/>
</dbReference>
<dbReference type="Pfam" id="PF00125">
    <property type="entry name" value="Histone"/>
    <property type="match status" value="1"/>
</dbReference>
<evidence type="ECO:0000256" key="1">
    <source>
        <dbReference type="SAM" id="MobiDB-lite"/>
    </source>
</evidence>